<evidence type="ECO:0000313" key="2">
    <source>
        <dbReference type="Proteomes" id="UP000298416"/>
    </source>
</evidence>
<dbReference type="EMBL" id="PNBA02000016">
    <property type="protein sequence ID" value="KAG6396418.1"/>
    <property type="molecule type" value="Genomic_DNA"/>
</dbReference>
<comment type="caution">
    <text evidence="1">The sequence shown here is derived from an EMBL/GenBank/DDBJ whole genome shotgun (WGS) entry which is preliminary data.</text>
</comment>
<dbReference type="AlphaFoldDB" id="A0A8X8Z9I2"/>
<gene>
    <name evidence="1" type="ORF">SASPL_142568</name>
</gene>
<name>A0A8X8Z9I2_SALSN</name>
<accession>A0A8X8Z9I2</accession>
<reference evidence="1" key="2">
    <citation type="submission" date="2020-08" db="EMBL/GenBank/DDBJ databases">
        <title>Plant Genome Project.</title>
        <authorList>
            <person name="Zhang R.-G."/>
        </authorList>
    </citation>
    <scope>NUCLEOTIDE SEQUENCE</scope>
    <source>
        <strain evidence="1">Huo1</strain>
        <tissue evidence="1">Leaf</tissue>
    </source>
</reference>
<keyword evidence="2" id="KW-1185">Reference proteome</keyword>
<dbReference type="Proteomes" id="UP000298416">
    <property type="component" value="Unassembled WGS sequence"/>
</dbReference>
<evidence type="ECO:0000313" key="1">
    <source>
        <dbReference type="EMBL" id="KAG6396418.1"/>
    </source>
</evidence>
<organism evidence="1">
    <name type="scientific">Salvia splendens</name>
    <name type="common">Scarlet sage</name>
    <dbReference type="NCBI Taxonomy" id="180675"/>
    <lineage>
        <taxon>Eukaryota</taxon>
        <taxon>Viridiplantae</taxon>
        <taxon>Streptophyta</taxon>
        <taxon>Embryophyta</taxon>
        <taxon>Tracheophyta</taxon>
        <taxon>Spermatophyta</taxon>
        <taxon>Magnoliopsida</taxon>
        <taxon>eudicotyledons</taxon>
        <taxon>Gunneridae</taxon>
        <taxon>Pentapetalae</taxon>
        <taxon>asterids</taxon>
        <taxon>lamiids</taxon>
        <taxon>Lamiales</taxon>
        <taxon>Lamiaceae</taxon>
        <taxon>Nepetoideae</taxon>
        <taxon>Mentheae</taxon>
        <taxon>Salviinae</taxon>
        <taxon>Salvia</taxon>
        <taxon>Salvia subgen. Calosphace</taxon>
        <taxon>core Calosphace</taxon>
    </lineage>
</organism>
<reference evidence="1" key="1">
    <citation type="submission" date="2018-01" db="EMBL/GenBank/DDBJ databases">
        <authorList>
            <person name="Mao J.F."/>
        </authorList>
    </citation>
    <scope>NUCLEOTIDE SEQUENCE</scope>
    <source>
        <strain evidence="1">Huo1</strain>
        <tissue evidence="1">Leaf</tissue>
    </source>
</reference>
<protein>
    <submittedName>
        <fullName evidence="1">Uncharacterized protein</fullName>
    </submittedName>
</protein>
<proteinExistence type="predicted"/>
<sequence>MSFYRTPKAPAAATVKPRQAAAVLVKTTSLRCDVGKSGDGYVHGPDGGGGDQCVDRKASSYISQVKERRILEESNLLVDDDDLDEI</sequence>